<dbReference type="PROSITE" id="PS51094">
    <property type="entry name" value="PTS_EIIA_TYPE_2"/>
    <property type="match status" value="1"/>
</dbReference>
<evidence type="ECO:0000259" key="1">
    <source>
        <dbReference type="PROSITE" id="PS51094"/>
    </source>
</evidence>
<sequence length="159" mass="18297">MDFDDLFQKEITLMNGEFEDQAAFFTEVAAILEQADYVARSFREAIIERESAFPTGLEMNGMIIAIPHTDTVHVKRPFVCVSHLKKPLQFIQMGTTDKVIEAEIIFVLGICDTASQVPLLAMIMDRFAQKTFTEELRKKKDLDELTLFLKKQFGRMIER</sequence>
<dbReference type="KEGG" id="lwi:UE46_12420"/>
<dbReference type="InterPro" id="IPR016152">
    <property type="entry name" value="PTrfase/Anion_transptr"/>
</dbReference>
<dbReference type="InterPro" id="IPR002178">
    <property type="entry name" value="PTS_EIIA_type-2_dom"/>
</dbReference>
<dbReference type="Pfam" id="PF00359">
    <property type="entry name" value="PTS_EIIA_2"/>
    <property type="match status" value="1"/>
</dbReference>
<gene>
    <name evidence="2" type="ORF">UE46_12420</name>
</gene>
<dbReference type="CDD" id="cd00211">
    <property type="entry name" value="PTS_IIA_fru"/>
    <property type="match status" value="1"/>
</dbReference>
<dbReference type="EMBL" id="CP011102">
    <property type="protein sequence ID" value="AQY51759.1"/>
    <property type="molecule type" value="Genomic_DNA"/>
</dbReference>
<evidence type="ECO:0000313" key="2">
    <source>
        <dbReference type="EMBL" id="AQY51759.1"/>
    </source>
</evidence>
<dbReference type="Proteomes" id="UP000223060">
    <property type="component" value="Chromosome"/>
</dbReference>
<feature type="domain" description="PTS EIIA type-2" evidence="1">
    <location>
        <begin position="5"/>
        <end position="152"/>
    </location>
</feature>
<dbReference type="SUPFAM" id="SSF55804">
    <property type="entry name" value="Phoshotransferase/anion transport protein"/>
    <property type="match status" value="1"/>
</dbReference>
<accession>A0A1S7FWI6</accession>
<dbReference type="Gene3D" id="3.40.930.10">
    <property type="entry name" value="Mannitol-specific EII, Chain A"/>
    <property type="match status" value="1"/>
</dbReference>
<dbReference type="PANTHER" id="PTHR47738">
    <property type="entry name" value="PTS SYSTEM FRUCTOSE-LIKE EIIA COMPONENT-RELATED"/>
    <property type="match status" value="1"/>
</dbReference>
<dbReference type="RefSeq" id="WP_036058772.1">
    <property type="nucleotide sequence ID" value="NZ_CP011102.1"/>
</dbReference>
<reference evidence="3" key="1">
    <citation type="submission" date="2015-03" db="EMBL/GenBank/DDBJ databases">
        <authorList>
            <person name="Ferrari E."/>
            <person name="Walter M.C."/>
            <person name="Huptas C."/>
            <person name="Scherer S."/>
            <person name="Mueller-Herbst S."/>
        </authorList>
    </citation>
    <scope>NUCLEOTIDE SEQUENCE [LARGE SCALE GENOMIC DNA]</scope>
    <source>
        <strain evidence="3">LWP01</strain>
    </source>
</reference>
<protein>
    <submittedName>
        <fullName evidence="2">PTS galactitol transporter subunit IIA</fullName>
    </submittedName>
</protein>
<evidence type="ECO:0000313" key="3">
    <source>
        <dbReference type="Proteomes" id="UP000223060"/>
    </source>
</evidence>
<keyword evidence="3" id="KW-1185">Reference proteome</keyword>
<organism evidence="2 3">
    <name type="scientific">Listeria weihenstephanensis</name>
    <dbReference type="NCBI Taxonomy" id="1006155"/>
    <lineage>
        <taxon>Bacteria</taxon>
        <taxon>Bacillati</taxon>
        <taxon>Bacillota</taxon>
        <taxon>Bacilli</taxon>
        <taxon>Bacillales</taxon>
        <taxon>Listeriaceae</taxon>
        <taxon>Listeria</taxon>
    </lineage>
</organism>
<dbReference type="PANTHER" id="PTHR47738:SF3">
    <property type="entry name" value="PHOSPHOTRANSFERASE SYSTEM MANNITOL_FRUCTOSE-SPECIFIC IIA DOMAIN CONTAINING PROTEIN"/>
    <property type="match status" value="1"/>
</dbReference>
<dbReference type="InterPro" id="IPR051541">
    <property type="entry name" value="PTS_SugarTrans_NitroReg"/>
</dbReference>
<name>A0A1S7FWI6_9LIST</name>
<dbReference type="AlphaFoldDB" id="A0A1S7FWI6"/>
<proteinExistence type="predicted"/>